<dbReference type="InterPro" id="IPR041078">
    <property type="entry name" value="Plavaka"/>
</dbReference>
<accession>A0A166FLP9</accession>
<sequence>MATTHPSPNNIYADNTSNQDGLEDENIADSESFEQTKLHPILDGTPCDFDGDFITSQTAPTPRTTAANDDYSPFEDRPDFELADFLFRQDQMPGKQVDHLMNILAAKYTADQVPYANHKELYTTIDSVEVGDAPWQSFSVVYTGYVCGLSYDVWCRDPRTVIHNQLSNPDFKDEIDYVPKQVYGVNGKRRYQDFMSGNWCWDQADKIAEDQETHGAMFVPIIMGGDKTTVSVATGQNEYYPLYVSLGNVHNSVLIGFLSMPKTDREFKDDPEFQKICRQLFHSSIAQILQPLLPGMTVPELVRCPDGHFRCVVYGLGPYIADYPEQALLACIVQGWCSRYHTDNVAAVLSLKALWEDYGIVGDIQPFTTGFPRADIHELLSPDFLHQVIKGTFKDHLVMWVGDYLVHEHGHSGTAKIIADINRRIAIVPPFPGLQCFPEGRRFKQWTGDDSKALMKVYLPAISGHVPPQMVRMLSVFLDFCYLVQHDVIDEATLDDIDDTLSRFQRDRVAFGDVCARGFLLPRQHSLVHYWRLIQLFRALNGLCCSITESMHIRAVKEPYHCSSHFQALGQMLLTNQRLNKLAACRTDFFERGMLVGWVGAGDDPPRDKPNLDIDSRPALGLCVLSYTVLASTKVPGFPKYLPQVAHKTGHPELPTLVRQFLYDQLYPNSPKSGSDIPPEHCPMFRGKISVFPSAISTFYVPSDQSGINGMIRHRIRATLHWRNGPARYDTVFIKKDEELGMRGMHVAQTKLFFSFVHEGVCYPCALVHWFIPFGEEPCEETGLWIVACDEHGDGTWVASVVHLDSIIRGSHLIGHYRHSFIP</sequence>
<feature type="compositionally biased region" description="Polar residues" evidence="1">
    <location>
        <begin position="54"/>
        <end position="67"/>
    </location>
</feature>
<reference evidence="2 3" key="1">
    <citation type="journal article" date="2016" name="Mol. Biol. Evol.">
        <title>Comparative Genomics of Early-Diverging Mushroom-Forming Fungi Provides Insights into the Origins of Lignocellulose Decay Capabilities.</title>
        <authorList>
            <person name="Nagy L.G."/>
            <person name="Riley R."/>
            <person name="Tritt A."/>
            <person name="Adam C."/>
            <person name="Daum C."/>
            <person name="Floudas D."/>
            <person name="Sun H."/>
            <person name="Yadav J.S."/>
            <person name="Pangilinan J."/>
            <person name="Larsson K.H."/>
            <person name="Matsuura K."/>
            <person name="Barry K."/>
            <person name="Labutti K."/>
            <person name="Kuo R."/>
            <person name="Ohm R.A."/>
            <person name="Bhattacharya S.S."/>
            <person name="Shirouzu T."/>
            <person name="Yoshinaga Y."/>
            <person name="Martin F.M."/>
            <person name="Grigoriev I.V."/>
            <person name="Hibbett D.S."/>
        </authorList>
    </citation>
    <scope>NUCLEOTIDE SEQUENCE [LARGE SCALE GENOMIC DNA]</scope>
    <source>
        <strain evidence="2 3">CBS 109695</strain>
    </source>
</reference>
<dbReference type="Proteomes" id="UP000076532">
    <property type="component" value="Unassembled WGS sequence"/>
</dbReference>
<protein>
    <submittedName>
        <fullName evidence="2">Uncharacterized protein</fullName>
    </submittedName>
</protein>
<dbReference type="OrthoDB" id="3199698at2759"/>
<gene>
    <name evidence="2" type="ORF">FIBSPDRAFT_920796</name>
</gene>
<dbReference type="STRING" id="436010.A0A166FLP9"/>
<dbReference type="Pfam" id="PF18759">
    <property type="entry name" value="Plavaka"/>
    <property type="match status" value="2"/>
</dbReference>
<name>A0A166FLP9_9AGAM</name>
<dbReference type="EMBL" id="KV417588">
    <property type="protein sequence ID" value="KZP16942.1"/>
    <property type="molecule type" value="Genomic_DNA"/>
</dbReference>
<evidence type="ECO:0000313" key="3">
    <source>
        <dbReference type="Proteomes" id="UP000076532"/>
    </source>
</evidence>
<evidence type="ECO:0000313" key="2">
    <source>
        <dbReference type="EMBL" id="KZP16942.1"/>
    </source>
</evidence>
<keyword evidence="3" id="KW-1185">Reference proteome</keyword>
<feature type="region of interest" description="Disordered" evidence="1">
    <location>
        <begin position="52"/>
        <end position="73"/>
    </location>
</feature>
<feature type="region of interest" description="Disordered" evidence="1">
    <location>
        <begin position="1"/>
        <end position="26"/>
    </location>
</feature>
<feature type="compositionally biased region" description="Polar residues" evidence="1">
    <location>
        <begin position="1"/>
        <end position="20"/>
    </location>
</feature>
<dbReference type="AlphaFoldDB" id="A0A166FLP9"/>
<evidence type="ECO:0000256" key="1">
    <source>
        <dbReference type="SAM" id="MobiDB-lite"/>
    </source>
</evidence>
<proteinExistence type="predicted"/>
<organism evidence="2 3">
    <name type="scientific">Athelia psychrophila</name>
    <dbReference type="NCBI Taxonomy" id="1759441"/>
    <lineage>
        <taxon>Eukaryota</taxon>
        <taxon>Fungi</taxon>
        <taxon>Dikarya</taxon>
        <taxon>Basidiomycota</taxon>
        <taxon>Agaricomycotina</taxon>
        <taxon>Agaricomycetes</taxon>
        <taxon>Agaricomycetidae</taxon>
        <taxon>Atheliales</taxon>
        <taxon>Atheliaceae</taxon>
        <taxon>Athelia</taxon>
    </lineage>
</organism>